<organism evidence="4">
    <name type="scientific">Hafnia alvei</name>
    <dbReference type="NCBI Taxonomy" id="569"/>
    <lineage>
        <taxon>Bacteria</taxon>
        <taxon>Pseudomonadati</taxon>
        <taxon>Pseudomonadota</taxon>
        <taxon>Gammaproteobacteria</taxon>
        <taxon>Enterobacterales</taxon>
        <taxon>Hafniaceae</taxon>
        <taxon>Hafnia</taxon>
    </lineage>
</organism>
<name>A0A172X038_HAFAL</name>
<dbReference type="EMBL" id="KX117082">
    <property type="protein sequence ID" value="ANF29953.1"/>
    <property type="molecule type" value="Genomic_DNA"/>
</dbReference>
<dbReference type="EC" id="2.4.-.-" evidence="4"/>
<protein>
    <submittedName>
        <fullName evidence="4">Putative glycosyltransferase EpsJ</fullName>
        <ecNumber evidence="4">2.4.-.-</ecNumber>
    </submittedName>
</protein>
<dbReference type="InterPro" id="IPR001173">
    <property type="entry name" value="Glyco_trans_2-like"/>
</dbReference>
<dbReference type="RefSeq" id="WP_130999018.1">
    <property type="nucleotide sequence ID" value="NZ_SITE01000051.1"/>
</dbReference>
<evidence type="ECO:0000313" key="4">
    <source>
        <dbReference type="EMBL" id="ANF29953.1"/>
    </source>
</evidence>
<dbReference type="Pfam" id="PF00535">
    <property type="entry name" value="Glycos_transf_2"/>
    <property type="match status" value="1"/>
</dbReference>
<evidence type="ECO:0000259" key="3">
    <source>
        <dbReference type="Pfam" id="PF00535"/>
    </source>
</evidence>
<dbReference type="Gene3D" id="3.90.550.10">
    <property type="entry name" value="Spore Coat Polysaccharide Biosynthesis Protein SpsA, Chain A"/>
    <property type="match status" value="1"/>
</dbReference>
<proteinExistence type="predicted"/>
<dbReference type="GO" id="GO:0016758">
    <property type="term" value="F:hexosyltransferase activity"/>
    <property type="evidence" value="ECO:0007669"/>
    <property type="project" value="UniProtKB-ARBA"/>
</dbReference>
<evidence type="ECO:0000256" key="1">
    <source>
        <dbReference type="ARBA" id="ARBA00022676"/>
    </source>
</evidence>
<dbReference type="SUPFAM" id="SSF53448">
    <property type="entry name" value="Nucleotide-diphospho-sugar transferases"/>
    <property type="match status" value="1"/>
</dbReference>
<keyword evidence="1 4" id="KW-0328">Glycosyltransferase</keyword>
<dbReference type="PANTHER" id="PTHR22916">
    <property type="entry name" value="GLYCOSYLTRANSFERASE"/>
    <property type="match status" value="1"/>
</dbReference>
<feature type="domain" description="Glycosyltransferase 2-like" evidence="3">
    <location>
        <begin position="7"/>
        <end position="132"/>
    </location>
</feature>
<dbReference type="AlphaFoldDB" id="A0A172X038"/>
<dbReference type="PANTHER" id="PTHR22916:SF51">
    <property type="entry name" value="GLYCOSYLTRANSFERASE EPSH-RELATED"/>
    <property type="match status" value="1"/>
</dbReference>
<dbReference type="CDD" id="cd00761">
    <property type="entry name" value="Glyco_tranf_GTA_type"/>
    <property type="match status" value="1"/>
</dbReference>
<accession>A0A172X038</accession>
<evidence type="ECO:0000256" key="2">
    <source>
        <dbReference type="ARBA" id="ARBA00022679"/>
    </source>
</evidence>
<sequence length="323" mass="37745">MENIKISIIIPCYNVELYVEACLLSVLQQMNENVEIIIVNDGSTDGTKNIIDHMVSNYSRNVIVIHQENAGLSIARNVGLEIAKGDYVALLDGDDIFEPNYIKEVLGIIESHSPDIIEIDAYRFSSQSRELYNICSFVKEKKIHTILELEPVFNLSKWFAWGRIYSRNIFEGEVFEQGKRYEDIMFTPFLYLKAKSIYSLNKQLLGYRYNPDSITKKIKKSDFEDIIYAIEKFSSQHDRTNDEKIKYLLILARVRVFSYLKFISNSTNGYYYSGRDVRHLAKKILKDYSEIKNSLNVKISWRDMFTVRYFMLSGILSRIKKMI</sequence>
<reference evidence="4" key="1">
    <citation type="journal article" date="2016" name="PLoS ONE">
        <title>Genetic Diversity of O-Antigens in Hafnia alvei and the Development of a Suspension Array for Serotype Detection.</title>
        <authorList>
            <person name="Duan Z."/>
            <person name="Niedziela T."/>
            <person name="Lugowski C."/>
            <person name="Cao B."/>
            <person name="Wang T."/>
            <person name="Xu L."/>
            <person name="Yang B."/>
            <person name="Liu B."/>
            <person name="Wang L."/>
        </authorList>
    </citation>
    <scope>NUCLEOTIDE SEQUENCE</scope>
    <source>
        <strain evidence="4">PCM1196</strain>
    </source>
</reference>
<gene>
    <name evidence="4" type="primary">epsJ</name>
</gene>
<dbReference type="InterPro" id="IPR029044">
    <property type="entry name" value="Nucleotide-diphossugar_trans"/>
</dbReference>
<keyword evidence="2 4" id="KW-0808">Transferase</keyword>